<organism evidence="1 2">
    <name type="scientific">Mangrovihabitans endophyticus</name>
    <dbReference type="NCBI Taxonomy" id="1751298"/>
    <lineage>
        <taxon>Bacteria</taxon>
        <taxon>Bacillati</taxon>
        <taxon>Actinomycetota</taxon>
        <taxon>Actinomycetes</taxon>
        <taxon>Micromonosporales</taxon>
        <taxon>Micromonosporaceae</taxon>
        <taxon>Mangrovihabitans</taxon>
    </lineage>
</organism>
<evidence type="ECO:0000313" key="1">
    <source>
        <dbReference type="EMBL" id="GGL02840.1"/>
    </source>
</evidence>
<protein>
    <submittedName>
        <fullName evidence="1">Uncharacterized protein</fullName>
    </submittedName>
</protein>
<gene>
    <name evidence="1" type="ORF">GCM10012284_41810</name>
</gene>
<dbReference type="Proteomes" id="UP000656042">
    <property type="component" value="Unassembled WGS sequence"/>
</dbReference>
<sequence length="85" mass="8902">MPDSETSALHTIAVHSQTWPDPALAGMVAPPVVVTSVPVVVPGPPAAGTATATTATDGPAARWRRQQMAWARGNMPVGRHRRATR</sequence>
<accession>A0A8J3FPP0</accession>
<evidence type="ECO:0000313" key="2">
    <source>
        <dbReference type="Proteomes" id="UP000656042"/>
    </source>
</evidence>
<dbReference type="EMBL" id="BMMX01000020">
    <property type="protein sequence ID" value="GGL02840.1"/>
    <property type="molecule type" value="Genomic_DNA"/>
</dbReference>
<reference evidence="1" key="1">
    <citation type="journal article" date="2014" name="Int. J. Syst. Evol. Microbiol.">
        <title>Complete genome sequence of Corynebacterium casei LMG S-19264T (=DSM 44701T), isolated from a smear-ripened cheese.</title>
        <authorList>
            <consortium name="US DOE Joint Genome Institute (JGI-PGF)"/>
            <person name="Walter F."/>
            <person name="Albersmeier A."/>
            <person name="Kalinowski J."/>
            <person name="Ruckert C."/>
        </authorList>
    </citation>
    <scope>NUCLEOTIDE SEQUENCE</scope>
    <source>
        <strain evidence="1">CGMCC 4.7299</strain>
    </source>
</reference>
<keyword evidence="2" id="KW-1185">Reference proteome</keyword>
<dbReference type="AlphaFoldDB" id="A0A8J3FPP0"/>
<dbReference type="RefSeq" id="WP_189080948.1">
    <property type="nucleotide sequence ID" value="NZ_BMMX01000020.1"/>
</dbReference>
<comment type="caution">
    <text evidence="1">The sequence shown here is derived from an EMBL/GenBank/DDBJ whole genome shotgun (WGS) entry which is preliminary data.</text>
</comment>
<name>A0A8J3FPP0_9ACTN</name>
<reference evidence="1" key="2">
    <citation type="submission" date="2020-09" db="EMBL/GenBank/DDBJ databases">
        <authorList>
            <person name="Sun Q."/>
            <person name="Zhou Y."/>
        </authorList>
    </citation>
    <scope>NUCLEOTIDE SEQUENCE</scope>
    <source>
        <strain evidence="1">CGMCC 4.7299</strain>
    </source>
</reference>
<proteinExistence type="predicted"/>